<dbReference type="Pfam" id="PF02120">
    <property type="entry name" value="Flg_hook"/>
    <property type="match status" value="1"/>
</dbReference>
<name>A0A1X6WRC0_9ENTE</name>
<proteinExistence type="predicted"/>
<accession>A0A1X6WRC0</accession>
<dbReference type="Gene3D" id="3.30.750.140">
    <property type="match status" value="1"/>
</dbReference>
<dbReference type="PANTHER" id="PTHR37533:SF2">
    <property type="entry name" value="FLAGELLAR HOOK-LENGTH CONTROL PROTEIN"/>
    <property type="match status" value="1"/>
</dbReference>
<dbReference type="PANTHER" id="PTHR37533">
    <property type="entry name" value="FLAGELLAR HOOK-LENGTH CONTROL PROTEIN"/>
    <property type="match status" value="1"/>
</dbReference>
<feature type="region of interest" description="Disordered" evidence="1">
    <location>
        <begin position="400"/>
        <end position="422"/>
    </location>
</feature>
<protein>
    <submittedName>
        <fullName evidence="3">Flagellar hook-length control protein FliK</fullName>
    </submittedName>
</protein>
<evidence type="ECO:0000313" key="3">
    <source>
        <dbReference type="EMBL" id="SLM86883.1"/>
    </source>
</evidence>
<dbReference type="AlphaFoldDB" id="A0A1X6WRC0"/>
<evidence type="ECO:0000256" key="1">
    <source>
        <dbReference type="SAM" id="MobiDB-lite"/>
    </source>
</evidence>
<evidence type="ECO:0000313" key="4">
    <source>
        <dbReference type="Proteomes" id="UP000195918"/>
    </source>
</evidence>
<dbReference type="EMBL" id="FWFD01000015">
    <property type="protein sequence ID" value="SLM86883.1"/>
    <property type="molecule type" value="Genomic_DNA"/>
</dbReference>
<dbReference type="Proteomes" id="UP000195918">
    <property type="component" value="Unassembled WGS sequence"/>
</dbReference>
<gene>
    <name evidence="3" type="ORF">FM121_12350</name>
</gene>
<keyword evidence="3" id="KW-0966">Cell projection</keyword>
<dbReference type="InterPro" id="IPR021136">
    <property type="entry name" value="Flagellar_hook_control-like_C"/>
</dbReference>
<dbReference type="CDD" id="cd17470">
    <property type="entry name" value="T3SS_Flik_C"/>
    <property type="match status" value="1"/>
</dbReference>
<dbReference type="OrthoDB" id="2380967at2"/>
<feature type="domain" description="Flagellar hook-length control protein-like C-terminal" evidence="2">
    <location>
        <begin position="295"/>
        <end position="367"/>
    </location>
</feature>
<dbReference type="InterPro" id="IPR052563">
    <property type="entry name" value="FliK"/>
</dbReference>
<dbReference type="RefSeq" id="WP_086952485.1">
    <property type="nucleotide sequence ID" value="NZ_FWFD01000015.1"/>
</dbReference>
<sequence>MDVGMIASVNDNSSKKAGKKIEGNQDVFSDLLCNQLVANENMQNIETNENFERIMVNDESGDIKSELKEKSESVVIKDKTVKDELIEESKIDSNLNNYLESNIDLNKNNETEIKEFVISKFKDSNLSYSNTEISRESLISINLAGKSEVHGVRSIDLSELKKETNFTNINSENSTKSLISLEEQDKILKKESITNLTTKNNEINFIDLTNSMNASQQKKEISLDEPIEKINNQITKVNENDIDYQNYNMLIRDSENEVTKETSDFNQSKISGNSNFDTENMENIVTKIIRETDSLDSNNSKSFKITLKPENLGDLDVIIDMKDGKLIAKFIVDTPKVRELITHSLPMLQENLEKQNIVVSKTEVLLNLSTQSESQFEGNLDHRQQNQQNKLNSNKQIKQYDSNDELKKVQSNNNGDSVDILV</sequence>
<keyword evidence="4" id="KW-1185">Reference proteome</keyword>
<organism evidence="3 4">
    <name type="scientific">Vagococcus fluvialis bH819</name>
    <dbReference type="NCBI Taxonomy" id="1255619"/>
    <lineage>
        <taxon>Bacteria</taxon>
        <taxon>Bacillati</taxon>
        <taxon>Bacillota</taxon>
        <taxon>Bacilli</taxon>
        <taxon>Lactobacillales</taxon>
        <taxon>Enterococcaceae</taxon>
        <taxon>Vagococcus</taxon>
    </lineage>
</organism>
<reference evidence="4" key="1">
    <citation type="submission" date="2017-02" db="EMBL/GenBank/DDBJ databases">
        <authorList>
            <person name="Dridi B."/>
        </authorList>
    </citation>
    <scope>NUCLEOTIDE SEQUENCE [LARGE SCALE GENOMIC DNA]</scope>
    <source>
        <strain evidence="4">bH819</strain>
    </source>
</reference>
<evidence type="ECO:0000259" key="2">
    <source>
        <dbReference type="Pfam" id="PF02120"/>
    </source>
</evidence>
<dbReference type="InterPro" id="IPR038610">
    <property type="entry name" value="FliK-like_C_sf"/>
</dbReference>
<keyword evidence="3" id="KW-0282">Flagellum</keyword>
<keyword evidence="3" id="KW-0969">Cilium</keyword>